<name>A0A558AMW9_9PSEU</name>
<dbReference type="SUPFAM" id="SSF52540">
    <property type="entry name" value="P-loop containing nucleoside triphosphate hydrolases"/>
    <property type="match status" value="1"/>
</dbReference>
<evidence type="ECO:0000313" key="2">
    <source>
        <dbReference type="Proteomes" id="UP000318578"/>
    </source>
</evidence>
<dbReference type="EMBL" id="VJZA01000002">
    <property type="protein sequence ID" value="TVT25570.1"/>
    <property type="molecule type" value="Genomic_DNA"/>
</dbReference>
<dbReference type="Proteomes" id="UP000318578">
    <property type="component" value="Unassembled WGS sequence"/>
</dbReference>
<dbReference type="CDD" id="cd00882">
    <property type="entry name" value="Ras_like_GTPase"/>
    <property type="match status" value="1"/>
</dbReference>
<gene>
    <name evidence="1" type="ORF">FNH06_01805</name>
</gene>
<organism evidence="1 2">
    <name type="scientific">Amycolatopsis acidiphila</name>
    <dbReference type="NCBI Taxonomy" id="715473"/>
    <lineage>
        <taxon>Bacteria</taxon>
        <taxon>Bacillati</taxon>
        <taxon>Actinomycetota</taxon>
        <taxon>Actinomycetes</taxon>
        <taxon>Pseudonocardiales</taxon>
        <taxon>Pseudonocardiaceae</taxon>
        <taxon>Amycolatopsis</taxon>
    </lineage>
</organism>
<reference evidence="1 2" key="1">
    <citation type="submission" date="2019-07" db="EMBL/GenBank/DDBJ databases">
        <title>New species of Amycolatopsis and Streptomyces.</title>
        <authorList>
            <person name="Duangmal K."/>
            <person name="Teo W.F.A."/>
            <person name="Lipun K."/>
        </authorList>
    </citation>
    <scope>NUCLEOTIDE SEQUENCE [LARGE SCALE GENOMIC DNA]</scope>
    <source>
        <strain evidence="1 2">JCM 30562</strain>
    </source>
</reference>
<comment type="caution">
    <text evidence="1">The sequence shown here is derived from an EMBL/GenBank/DDBJ whole genome shotgun (WGS) entry which is preliminary data.</text>
</comment>
<dbReference type="AlphaFoldDB" id="A0A558AMW9"/>
<dbReference type="InterPro" id="IPR027417">
    <property type="entry name" value="P-loop_NTPase"/>
</dbReference>
<accession>A0A558AMW9</accession>
<protein>
    <recommendedName>
        <fullName evidence="3">G domain-containing protein</fullName>
    </recommendedName>
</protein>
<dbReference type="RefSeq" id="WP_144632612.1">
    <property type="nucleotide sequence ID" value="NZ_BNAX01000021.1"/>
</dbReference>
<dbReference type="Gene3D" id="3.40.50.300">
    <property type="entry name" value="P-loop containing nucleotide triphosphate hydrolases"/>
    <property type="match status" value="1"/>
</dbReference>
<keyword evidence="2" id="KW-1185">Reference proteome</keyword>
<evidence type="ECO:0000313" key="1">
    <source>
        <dbReference type="EMBL" id="TVT25570.1"/>
    </source>
</evidence>
<evidence type="ECO:0008006" key="3">
    <source>
        <dbReference type="Google" id="ProtNLM"/>
    </source>
</evidence>
<dbReference type="OrthoDB" id="4379468at2"/>
<sequence>MNLTARTRRMLEQALDAYQDSPRAVGWLRRHLDRFSDPLRIAVVGAHQTGKSTMASAIAGQELSGQGDGMRWFRAALRRSQDELTLIDTPAIDADAAPNTIEGICLEADAVLYLVRHPQNADLGFLHTLQDHPIARASAVNSVVVLSRADELGAGRVDALISARQIARRYRREPELQGLCQDVVPVAGLLASAGRTLRTHEFEALVDLARVPRAELEPQLMSTDRFLSQNPEARAALLERFGLFGVRLAVTLIRRGAQTQPALAAQLVPRSGLAELRDTIDQYFTERQSVLKARSALLGLEVVLRMEPHPAAAALGGELERTLASAHEFRELRLLAALRTGRVVLSPELNAEAVRLVGGNGTAVAERLGADGAGGQRAVFDAIRRWRALMETAGFGVGERRAAAVVLRSCEAMAAGAL</sequence>
<proteinExistence type="predicted"/>